<sequence length="77" mass="8391">MSGESFPISENDIMNYCSDHMNKQLGQVAKQPEEGGMGLMIIVIIALVIICCICCCSSSGGGGFYWYKKKNTTSETK</sequence>
<dbReference type="EMBL" id="KY684108">
    <property type="protein sequence ID" value="ARF11298.1"/>
    <property type="molecule type" value="Genomic_DNA"/>
</dbReference>
<name>A0A1V0SI38_9VIRU</name>
<evidence type="ECO:0000256" key="1">
    <source>
        <dbReference type="SAM" id="Phobius"/>
    </source>
</evidence>
<proteinExistence type="predicted"/>
<keyword evidence="1" id="KW-0812">Transmembrane</keyword>
<gene>
    <name evidence="2" type="ORF">Klosneuvirus_1_155</name>
</gene>
<reference evidence="2" key="1">
    <citation type="journal article" date="2017" name="Science">
        <title>Giant viruses with an expanded complement of translation system components.</title>
        <authorList>
            <person name="Schulz F."/>
            <person name="Yutin N."/>
            <person name="Ivanova N.N."/>
            <person name="Ortega D.R."/>
            <person name="Lee T.K."/>
            <person name="Vierheilig J."/>
            <person name="Daims H."/>
            <person name="Horn M."/>
            <person name="Wagner M."/>
            <person name="Jensen G.J."/>
            <person name="Kyrpides N.C."/>
            <person name="Koonin E.V."/>
            <person name="Woyke T."/>
        </authorList>
    </citation>
    <scope>NUCLEOTIDE SEQUENCE</scope>
    <source>
        <strain evidence="2">KNV1</strain>
    </source>
</reference>
<protein>
    <submittedName>
        <fullName evidence="2">Uncharacterized protein</fullName>
    </submittedName>
</protein>
<keyword evidence="1" id="KW-1133">Transmembrane helix</keyword>
<evidence type="ECO:0000313" key="2">
    <source>
        <dbReference type="EMBL" id="ARF11298.1"/>
    </source>
</evidence>
<accession>A0A1V0SI38</accession>
<organism evidence="2">
    <name type="scientific">Klosneuvirus KNV1</name>
    <dbReference type="NCBI Taxonomy" id="1977640"/>
    <lineage>
        <taxon>Viruses</taxon>
        <taxon>Varidnaviria</taxon>
        <taxon>Bamfordvirae</taxon>
        <taxon>Nucleocytoviricota</taxon>
        <taxon>Megaviricetes</taxon>
        <taxon>Imitervirales</taxon>
        <taxon>Mimiviridae</taxon>
        <taxon>Klosneuvirinae</taxon>
        <taxon>Klosneuvirus</taxon>
    </lineage>
</organism>
<keyword evidence="1" id="KW-0472">Membrane</keyword>
<feature type="transmembrane region" description="Helical" evidence="1">
    <location>
        <begin position="39"/>
        <end position="67"/>
    </location>
</feature>